<comment type="pathway">
    <text evidence="1">Purine metabolism; ppGpp biosynthesis; ppGpp from GTP: step 1/2.</text>
</comment>
<dbReference type="SUPFAM" id="SSF81301">
    <property type="entry name" value="Nucleotidyltransferase"/>
    <property type="match status" value="1"/>
</dbReference>
<dbReference type="Pfam" id="PF04607">
    <property type="entry name" value="RelA_SpoT"/>
    <property type="match status" value="1"/>
</dbReference>
<protein>
    <recommendedName>
        <fullName evidence="2">RelA/SpoT domain-containing protein</fullName>
    </recommendedName>
</protein>
<dbReference type="EMBL" id="JARQDL010000011">
    <property type="protein sequence ID" value="MDT2946618.1"/>
    <property type="molecule type" value="Genomic_DNA"/>
</dbReference>
<dbReference type="Gene3D" id="3.30.460.10">
    <property type="entry name" value="Beta Polymerase, domain 2"/>
    <property type="match status" value="1"/>
</dbReference>
<gene>
    <name evidence="3" type="ORF">P7I04_11325</name>
</gene>
<organism evidence="3 4">
    <name type="scientific">Lactococcus lactis</name>
    <dbReference type="NCBI Taxonomy" id="1358"/>
    <lineage>
        <taxon>Bacteria</taxon>
        <taxon>Bacillati</taxon>
        <taxon>Bacillota</taxon>
        <taxon>Bacilli</taxon>
        <taxon>Lactobacillales</taxon>
        <taxon>Streptococcaceae</taxon>
        <taxon>Lactococcus</taxon>
    </lineage>
</organism>
<proteinExistence type="predicted"/>
<reference evidence="3" key="1">
    <citation type="submission" date="2023-03" db="EMBL/GenBank/DDBJ databases">
        <authorList>
            <person name="Shen W."/>
            <person name="Cai J."/>
        </authorList>
    </citation>
    <scope>NUCLEOTIDE SEQUENCE</scope>
    <source>
        <strain evidence="3">Y37</strain>
    </source>
</reference>
<name>A0AAW8UGY7_9LACT</name>
<evidence type="ECO:0000256" key="1">
    <source>
        <dbReference type="ARBA" id="ARBA00004976"/>
    </source>
</evidence>
<evidence type="ECO:0000313" key="4">
    <source>
        <dbReference type="Proteomes" id="UP001250218"/>
    </source>
</evidence>
<accession>A0AAW8UGY7</accession>
<comment type="caution">
    <text evidence="3">The sequence shown here is derived from an EMBL/GenBank/DDBJ whole genome shotgun (WGS) entry which is preliminary data.</text>
</comment>
<sequence length="222" mass="26346">MALELSFCEIERLINEIGEFHTYFSRTYYESAKKYNLKTTQVRDVSSGENGIKFMLDLMLYIRKAGETLIPIPINYDSKRVEFRLRVKQPESAINKIYHYKLTHEDGKIPLQKCLNDLVGFRIIIDSSFSYDDIKEYIEQSPRIKVPLMKIYVRKDYDEEGKLSYIGVHAYFKSGNNSFFPWELQIWKGVDEQSNEFSHTQYKAKREYISWADSYEKESEKS</sequence>
<dbReference type="InterPro" id="IPR043519">
    <property type="entry name" value="NT_sf"/>
</dbReference>
<dbReference type="Proteomes" id="UP001250218">
    <property type="component" value="Unassembled WGS sequence"/>
</dbReference>
<dbReference type="GO" id="GO:0015969">
    <property type="term" value="P:guanosine tetraphosphate metabolic process"/>
    <property type="evidence" value="ECO:0007669"/>
    <property type="project" value="InterPro"/>
</dbReference>
<feature type="domain" description="RelA/SpoT" evidence="2">
    <location>
        <begin position="86"/>
        <end position="205"/>
    </location>
</feature>
<dbReference type="RefSeq" id="WP_311805634.1">
    <property type="nucleotide sequence ID" value="NZ_JARQCI010000001.1"/>
</dbReference>
<evidence type="ECO:0000259" key="2">
    <source>
        <dbReference type="Pfam" id="PF04607"/>
    </source>
</evidence>
<evidence type="ECO:0000313" key="3">
    <source>
        <dbReference type="EMBL" id="MDT2946618.1"/>
    </source>
</evidence>
<dbReference type="AlphaFoldDB" id="A0AAW8UGY7"/>
<dbReference type="InterPro" id="IPR007685">
    <property type="entry name" value="RelA_SpoT"/>
</dbReference>